<gene>
    <name evidence="2" type="ORF">HMPREF9195_01787</name>
</gene>
<evidence type="ECO:0000313" key="3">
    <source>
        <dbReference type="Proteomes" id="UP000014634"/>
    </source>
</evidence>
<feature type="domain" description="Threonine synthase N-terminal" evidence="1">
    <location>
        <begin position="29"/>
        <end position="83"/>
    </location>
</feature>
<dbReference type="AlphaFoldDB" id="A0AA87TFW7"/>
<reference evidence="2 3" key="1">
    <citation type="submission" date="2013-04" db="EMBL/GenBank/DDBJ databases">
        <title>The Genome Sequence of Treponema medium ATCC 700293.</title>
        <authorList>
            <consortium name="The Broad Institute Genomics Platform"/>
            <person name="Earl A."/>
            <person name="Ward D."/>
            <person name="Feldgarden M."/>
            <person name="Gevers D."/>
            <person name="Leonetti C."/>
            <person name="Blanton J.M."/>
            <person name="Dewhirst F.E."/>
            <person name="Izard J."/>
            <person name="Walker B."/>
            <person name="Young S."/>
            <person name="Zeng Q."/>
            <person name="Gargeya S."/>
            <person name="Fitzgerald M."/>
            <person name="Haas B."/>
            <person name="Abouelleil A."/>
            <person name="Allen A.W."/>
            <person name="Alvarado L."/>
            <person name="Arachchi H.M."/>
            <person name="Berlin A.M."/>
            <person name="Chapman S.B."/>
            <person name="Gainer-Dewar J."/>
            <person name="Goldberg J."/>
            <person name="Griggs A."/>
            <person name="Gujja S."/>
            <person name="Hansen M."/>
            <person name="Howarth C."/>
            <person name="Imamovic A."/>
            <person name="Ireland A."/>
            <person name="Larimer J."/>
            <person name="McCowan C."/>
            <person name="Murphy C."/>
            <person name="Pearson M."/>
            <person name="Poon T.W."/>
            <person name="Priest M."/>
            <person name="Roberts A."/>
            <person name="Saif S."/>
            <person name="Shea T."/>
            <person name="Sisk P."/>
            <person name="Sykes S."/>
            <person name="Wortman J."/>
            <person name="Nusbaum C."/>
            <person name="Birren B."/>
        </authorList>
    </citation>
    <scope>NUCLEOTIDE SEQUENCE [LARGE SCALE GENOMIC DNA]</scope>
    <source>
        <strain evidence="2 3">ATCC 700293</strain>
    </source>
</reference>
<organism evidence="2 3">
    <name type="scientific">Treponema medium ATCC 700293</name>
    <dbReference type="NCBI Taxonomy" id="1125700"/>
    <lineage>
        <taxon>Bacteria</taxon>
        <taxon>Pseudomonadati</taxon>
        <taxon>Spirochaetota</taxon>
        <taxon>Spirochaetia</taxon>
        <taxon>Spirochaetales</taxon>
        <taxon>Treponemataceae</taxon>
        <taxon>Treponema</taxon>
    </lineage>
</organism>
<dbReference type="SUPFAM" id="SSF53686">
    <property type="entry name" value="Tryptophan synthase beta subunit-like PLP-dependent enzymes"/>
    <property type="match status" value="1"/>
</dbReference>
<accession>A0AA87TFW7</accession>
<dbReference type="RefSeq" id="WP_016523720.1">
    <property type="nucleotide sequence ID" value="NZ_KE332517.1"/>
</dbReference>
<dbReference type="Proteomes" id="UP000014634">
    <property type="component" value="Unassembled WGS sequence"/>
</dbReference>
<dbReference type="InterPro" id="IPR037158">
    <property type="entry name" value="Thr_synth_N_sf"/>
</dbReference>
<dbReference type="Pfam" id="PF14821">
    <property type="entry name" value="Thr_synth_N"/>
    <property type="match status" value="1"/>
</dbReference>
<dbReference type="InterPro" id="IPR051166">
    <property type="entry name" value="Threonine_Synthase"/>
</dbReference>
<dbReference type="PANTHER" id="PTHR42690">
    <property type="entry name" value="THREONINE SYNTHASE FAMILY MEMBER"/>
    <property type="match status" value="1"/>
</dbReference>
<name>A0AA87TFW7_TREMD</name>
<dbReference type="PANTHER" id="PTHR42690:SF1">
    <property type="entry name" value="THREONINE SYNTHASE-LIKE 2"/>
    <property type="match status" value="1"/>
</dbReference>
<dbReference type="EMBL" id="ATFE01000013">
    <property type="protein sequence ID" value="EPF28096.1"/>
    <property type="molecule type" value="Genomic_DNA"/>
</dbReference>
<evidence type="ECO:0000313" key="2">
    <source>
        <dbReference type="EMBL" id="EPF28096.1"/>
    </source>
</evidence>
<evidence type="ECO:0000259" key="1">
    <source>
        <dbReference type="Pfam" id="PF14821"/>
    </source>
</evidence>
<dbReference type="InterPro" id="IPR029144">
    <property type="entry name" value="Thr_synth_N"/>
</dbReference>
<dbReference type="Gene3D" id="3.40.50.1100">
    <property type="match status" value="2"/>
</dbReference>
<comment type="caution">
    <text evidence="2">The sequence shown here is derived from an EMBL/GenBank/DDBJ whole genome shotgun (WGS) entry which is preliminary data.</text>
</comment>
<proteinExistence type="predicted"/>
<sequence>MQPSISFYNVRDPSVCIPLETVFKINDAEGGNYIPRQIPILPDSLIYKNPPPSFRDVAFEVFRAFFRDVIPESDLYTLIARAFPFRVPVFPIDPRTYIIELTHGGGGSYTDFGARFTAQLVDYFYQCSGQPVHILFAGTELETLSLAKAFSEFEDIHATFLYPQDSKDTFQTMTKQQILLLPENIHTFGVNGSLADCKTMVQETAVDADIIGSMELFIPHAAHIGYLLSQVCCCMYAALAVLSRTGYDNSIEQPQLIIGTSLNQPNTLNAAVLAKKMGAPINGFITTVNASCRIPERDYEGECRRFRMLYTQSSPERRAPEVALFRFDQDSVLEAMRDCKDRTGYIISSDVAEVWQAWGSIKNGQAIADEHHPIESFCMNTGSLPCWVSDEHTAHSCITIIPEITHPAFHSEAVRTATGIYPSVPTRLEYNPQITDEPVLECSSAKDLKDWLLSLV</sequence>
<protein>
    <recommendedName>
        <fullName evidence="1">Threonine synthase N-terminal domain-containing protein</fullName>
    </recommendedName>
</protein>
<dbReference type="Gene3D" id="3.90.1380.10">
    <property type="entry name" value="Threonine synthase, N-terminal domain"/>
    <property type="match status" value="1"/>
</dbReference>
<dbReference type="InterPro" id="IPR036052">
    <property type="entry name" value="TrpB-like_PALP_sf"/>
</dbReference>